<feature type="transmembrane region" description="Helical" evidence="5">
    <location>
        <begin position="337"/>
        <end position="356"/>
    </location>
</feature>
<feature type="transmembrane region" description="Helical" evidence="5">
    <location>
        <begin position="271"/>
        <end position="290"/>
    </location>
</feature>
<feature type="transmembrane region" description="Helical" evidence="5">
    <location>
        <begin position="402"/>
        <end position="421"/>
    </location>
</feature>
<feature type="transmembrane region" description="Helical" evidence="5">
    <location>
        <begin position="368"/>
        <end position="390"/>
    </location>
</feature>
<evidence type="ECO:0000256" key="4">
    <source>
        <dbReference type="ARBA" id="ARBA00023136"/>
    </source>
</evidence>
<reference evidence="7" key="1">
    <citation type="submission" date="2022-11" db="UniProtKB">
        <authorList>
            <consortium name="WormBaseParasite"/>
        </authorList>
    </citation>
    <scope>IDENTIFICATION</scope>
</reference>
<keyword evidence="4 5" id="KW-0472">Membrane</keyword>
<feature type="transmembrane region" description="Helical" evidence="5">
    <location>
        <begin position="310"/>
        <end position="330"/>
    </location>
</feature>
<dbReference type="Proteomes" id="UP000887566">
    <property type="component" value="Unplaced"/>
</dbReference>
<organism evidence="6 7">
    <name type="scientific">Plectus sambesii</name>
    <dbReference type="NCBI Taxonomy" id="2011161"/>
    <lineage>
        <taxon>Eukaryota</taxon>
        <taxon>Metazoa</taxon>
        <taxon>Ecdysozoa</taxon>
        <taxon>Nematoda</taxon>
        <taxon>Chromadorea</taxon>
        <taxon>Plectida</taxon>
        <taxon>Plectina</taxon>
        <taxon>Plectoidea</taxon>
        <taxon>Plectidae</taxon>
        <taxon>Plectus</taxon>
    </lineage>
</organism>
<feature type="transmembrane region" description="Helical" evidence="5">
    <location>
        <begin position="87"/>
        <end position="107"/>
    </location>
</feature>
<dbReference type="Gene3D" id="1.20.1250.20">
    <property type="entry name" value="MFS general substrate transporter like domains"/>
    <property type="match status" value="2"/>
</dbReference>
<dbReference type="InterPro" id="IPR049680">
    <property type="entry name" value="FLVCR1-2_SLC49-like"/>
</dbReference>
<feature type="transmembrane region" description="Helical" evidence="5">
    <location>
        <begin position="427"/>
        <end position="446"/>
    </location>
</feature>
<dbReference type="PANTHER" id="PTHR10924:SF27">
    <property type="entry name" value="SOLUTE CARRIER FAMILY 49 MEMBER 4"/>
    <property type="match status" value="1"/>
</dbReference>
<accession>A0A914WHE9</accession>
<sequence>MPSLDEMDEPAPISERRGSRSLLIDSLVVTSSSLSPPPTDIVCRLYKRRWYLLAVFSFSSFVQGYLYNNYGPIFASMQKAFGWTEGTLSVAIFSVLIVGAVLQVPSVTLLERYGLKTTVVWMSVLLVLSTAVRCVPVTGELLTTLVVIGCILTSIGGAVTYILPPYISARWFGPTERRFVTAISLGSNSLGTAAAFVIGPKFFEMPEHSTIHEVQQRYYDYCYWQFAVTFIILIVTIATFPREAKLPPSVSAVIARTDMKEALPALLRSRGFWLVTICWTLTNGTFSGWLPVLSVDLVQVGIDQDRAGPIGFVVSVIGGALGVGLGLMADKCGHLKAVLIALCVLAIEGSVWLLLLTRGVLPMSLAQMYWATVLLGGATSAITPIAFELVADISFPVDEAAAVGVSATLGSIYCSIFVLGLKLPIGTWWMDWFLVIACVAALPFALGVTESLHRSQVDQTEQDNDSNCDIIHRIR</sequence>
<keyword evidence="2 5" id="KW-0812">Transmembrane</keyword>
<dbReference type="InterPro" id="IPR036259">
    <property type="entry name" value="MFS_trans_sf"/>
</dbReference>
<evidence type="ECO:0000313" key="6">
    <source>
        <dbReference type="Proteomes" id="UP000887566"/>
    </source>
</evidence>
<dbReference type="PANTHER" id="PTHR10924">
    <property type="entry name" value="MAJOR FACILITATOR SUPERFAMILY PROTEIN-RELATED"/>
    <property type="match status" value="1"/>
</dbReference>
<dbReference type="GO" id="GO:0016020">
    <property type="term" value="C:membrane"/>
    <property type="evidence" value="ECO:0007669"/>
    <property type="project" value="UniProtKB-SubCell"/>
</dbReference>
<dbReference type="InterPro" id="IPR011701">
    <property type="entry name" value="MFS"/>
</dbReference>
<name>A0A914WHE9_9BILA</name>
<proteinExistence type="predicted"/>
<evidence type="ECO:0000256" key="3">
    <source>
        <dbReference type="ARBA" id="ARBA00022989"/>
    </source>
</evidence>
<feature type="transmembrane region" description="Helical" evidence="5">
    <location>
        <begin position="119"/>
        <end position="139"/>
    </location>
</feature>
<comment type="subcellular location">
    <subcellularLocation>
        <location evidence="1">Membrane</location>
        <topology evidence="1">Multi-pass membrane protein</topology>
    </subcellularLocation>
</comment>
<evidence type="ECO:0000256" key="2">
    <source>
        <dbReference type="ARBA" id="ARBA00022692"/>
    </source>
</evidence>
<keyword evidence="3 5" id="KW-1133">Transmembrane helix</keyword>
<dbReference type="GO" id="GO:0022857">
    <property type="term" value="F:transmembrane transporter activity"/>
    <property type="evidence" value="ECO:0007669"/>
    <property type="project" value="InterPro"/>
</dbReference>
<protein>
    <submittedName>
        <fullName evidence="7">Uncharacterized protein</fullName>
    </submittedName>
</protein>
<evidence type="ECO:0000256" key="5">
    <source>
        <dbReference type="SAM" id="Phobius"/>
    </source>
</evidence>
<dbReference type="WBParaSite" id="PSAMB.scaffold391size53556.g5426.t1">
    <property type="protein sequence ID" value="PSAMB.scaffold391size53556.g5426.t1"/>
    <property type="gene ID" value="PSAMB.scaffold391size53556.g5426"/>
</dbReference>
<feature type="transmembrane region" description="Helical" evidence="5">
    <location>
        <begin position="145"/>
        <end position="167"/>
    </location>
</feature>
<dbReference type="Pfam" id="PF07690">
    <property type="entry name" value="MFS_1"/>
    <property type="match status" value="1"/>
</dbReference>
<keyword evidence="6" id="KW-1185">Reference proteome</keyword>
<feature type="transmembrane region" description="Helical" evidence="5">
    <location>
        <begin position="179"/>
        <end position="203"/>
    </location>
</feature>
<dbReference type="AlphaFoldDB" id="A0A914WHE9"/>
<dbReference type="SUPFAM" id="SSF103473">
    <property type="entry name" value="MFS general substrate transporter"/>
    <property type="match status" value="1"/>
</dbReference>
<feature type="transmembrane region" description="Helical" evidence="5">
    <location>
        <begin position="50"/>
        <end position="67"/>
    </location>
</feature>
<feature type="transmembrane region" description="Helical" evidence="5">
    <location>
        <begin position="223"/>
        <end position="240"/>
    </location>
</feature>
<evidence type="ECO:0000313" key="7">
    <source>
        <dbReference type="WBParaSite" id="PSAMB.scaffold391size53556.g5426.t1"/>
    </source>
</evidence>
<evidence type="ECO:0000256" key="1">
    <source>
        <dbReference type="ARBA" id="ARBA00004141"/>
    </source>
</evidence>